<reference evidence="2" key="1">
    <citation type="submission" date="2019-10" db="EMBL/GenBank/DDBJ databases">
        <title>Description of Paenibacillus glebae sp. nov.</title>
        <authorList>
            <person name="Carlier A."/>
            <person name="Qi S."/>
        </authorList>
    </citation>
    <scope>NUCLEOTIDE SEQUENCE</scope>
    <source>
        <strain evidence="2">LMG 31456</strain>
    </source>
</reference>
<dbReference type="Pfam" id="PF07833">
    <property type="entry name" value="Cu_amine_oxidN1"/>
    <property type="match status" value="1"/>
</dbReference>
<comment type="caution">
    <text evidence="2">The sequence shown here is derived from an EMBL/GenBank/DDBJ whole genome shotgun (WGS) entry which is preliminary data.</text>
</comment>
<dbReference type="SUPFAM" id="SSF55383">
    <property type="entry name" value="Copper amine oxidase, domain N"/>
    <property type="match status" value="1"/>
</dbReference>
<proteinExistence type="predicted"/>
<dbReference type="InterPro" id="IPR036582">
    <property type="entry name" value="Mao_N_sf"/>
</dbReference>
<keyword evidence="3" id="KW-1185">Reference proteome</keyword>
<sequence length="287" mass="31706">MMVTRSYLSLFFALILLLSTTVTVSASSSGTLYGGFSAYSFSDLTSQSTMSNTITLYTVPKGSDFYLYGADHGSAVLQFYKVISSNFNPNAVKNGVPVDGKGYNFTGVGDSDHIWNGEGDDPSEKLNYRFSTTGYYYLVTSKNTSRSVTMIVHVVDSKSVESSIRVTIDGKPVSFSQPPIMEQGNVLVPLRPIFDVVTTALEGNMNSELKFDELTRKVRLEYGDLYFILKPGDEKIETNTTTAGQITLEVAPKIIDGTTYVPIRALSNFYNFDVSWDNETRTVDLKK</sequence>
<evidence type="ECO:0000313" key="3">
    <source>
        <dbReference type="Proteomes" id="UP000641588"/>
    </source>
</evidence>
<evidence type="ECO:0000259" key="1">
    <source>
        <dbReference type="Pfam" id="PF07833"/>
    </source>
</evidence>
<evidence type="ECO:0000313" key="2">
    <source>
        <dbReference type="EMBL" id="NOU92566.1"/>
    </source>
</evidence>
<dbReference type="EMBL" id="WHOD01000016">
    <property type="protein sequence ID" value="NOU92566.1"/>
    <property type="molecule type" value="Genomic_DNA"/>
</dbReference>
<organism evidence="2 3">
    <name type="scientific">Paenibacillus foliorum</name>
    <dbReference type="NCBI Taxonomy" id="2654974"/>
    <lineage>
        <taxon>Bacteria</taxon>
        <taxon>Bacillati</taxon>
        <taxon>Bacillota</taxon>
        <taxon>Bacilli</taxon>
        <taxon>Bacillales</taxon>
        <taxon>Paenibacillaceae</taxon>
        <taxon>Paenibacillus</taxon>
    </lineage>
</organism>
<protein>
    <recommendedName>
        <fullName evidence="1">Copper amine oxidase-like N-terminal domain-containing protein</fullName>
    </recommendedName>
</protein>
<gene>
    <name evidence="2" type="ORF">GC093_04880</name>
</gene>
<feature type="domain" description="Copper amine oxidase-like N-terminal" evidence="1">
    <location>
        <begin position="167"/>
        <end position="283"/>
    </location>
</feature>
<name>A0A972GXW9_9BACL</name>
<dbReference type="Gene3D" id="3.30.457.10">
    <property type="entry name" value="Copper amine oxidase-like, N-terminal domain"/>
    <property type="match status" value="1"/>
</dbReference>
<dbReference type="AlphaFoldDB" id="A0A972GXW9"/>
<dbReference type="Proteomes" id="UP000641588">
    <property type="component" value="Unassembled WGS sequence"/>
</dbReference>
<accession>A0A972GXW9</accession>
<dbReference type="InterPro" id="IPR012854">
    <property type="entry name" value="Cu_amine_oxidase-like_N"/>
</dbReference>